<keyword evidence="4" id="KW-0997">Cell inner membrane</keyword>
<evidence type="ECO:0000256" key="5">
    <source>
        <dbReference type="ARBA" id="ARBA00022692"/>
    </source>
</evidence>
<evidence type="ECO:0000313" key="10">
    <source>
        <dbReference type="Proteomes" id="UP000281915"/>
    </source>
</evidence>
<comment type="caution">
    <text evidence="9">The sequence shown here is derived from an EMBL/GenBank/DDBJ whole genome shotgun (WGS) entry which is preliminary data.</text>
</comment>
<evidence type="ECO:0000256" key="7">
    <source>
        <dbReference type="ARBA" id="ARBA00023136"/>
    </source>
</evidence>
<reference evidence="9 10" key="1">
    <citation type="submission" date="2018-10" db="EMBL/GenBank/DDBJ databases">
        <title>Phylogenomics of Brevibacillus.</title>
        <authorList>
            <person name="Dunlap C."/>
        </authorList>
    </citation>
    <scope>NUCLEOTIDE SEQUENCE [LARGE SCALE GENOMIC DNA]</scope>
    <source>
        <strain evidence="9 10">JCM 15085</strain>
    </source>
</reference>
<protein>
    <recommendedName>
        <fullName evidence="8">Autoinducer 2 import system permease protein LsrD</fullName>
    </recommendedName>
</protein>
<dbReference type="EMBL" id="RHHT01000073">
    <property type="protein sequence ID" value="RNB69849.1"/>
    <property type="molecule type" value="Genomic_DNA"/>
</dbReference>
<evidence type="ECO:0000256" key="2">
    <source>
        <dbReference type="ARBA" id="ARBA00022448"/>
    </source>
</evidence>
<name>A0A3M8C2G5_9BACL</name>
<dbReference type="Pfam" id="PF02653">
    <property type="entry name" value="BPD_transp_2"/>
    <property type="match status" value="1"/>
</dbReference>
<dbReference type="PANTHER" id="PTHR32196:SF71">
    <property type="entry name" value="AUTOINDUCER 2 IMPORT SYSTEM PERMEASE PROTEIN LSRD"/>
    <property type="match status" value="1"/>
</dbReference>
<dbReference type="Proteomes" id="UP000281915">
    <property type="component" value="Unassembled WGS sequence"/>
</dbReference>
<keyword evidence="5" id="KW-0812">Transmembrane</keyword>
<dbReference type="InterPro" id="IPR001851">
    <property type="entry name" value="ABC_transp_permease"/>
</dbReference>
<keyword evidence="3" id="KW-1003">Cell membrane</keyword>
<dbReference type="AlphaFoldDB" id="A0A3M8C2G5"/>
<keyword evidence="7" id="KW-0472">Membrane</keyword>
<keyword evidence="6" id="KW-1133">Transmembrane helix</keyword>
<keyword evidence="2" id="KW-0813">Transport</keyword>
<evidence type="ECO:0000256" key="8">
    <source>
        <dbReference type="ARBA" id="ARBA00039381"/>
    </source>
</evidence>
<accession>A0A3M8C2G5</accession>
<gene>
    <name evidence="9" type="ORF">EDM58_23720</name>
</gene>
<dbReference type="GO" id="GO:0005886">
    <property type="term" value="C:plasma membrane"/>
    <property type="evidence" value="ECO:0007669"/>
    <property type="project" value="UniProtKB-SubCell"/>
</dbReference>
<evidence type="ECO:0000256" key="3">
    <source>
        <dbReference type="ARBA" id="ARBA00022475"/>
    </source>
</evidence>
<dbReference type="GO" id="GO:0022857">
    <property type="term" value="F:transmembrane transporter activity"/>
    <property type="evidence" value="ECO:0007669"/>
    <property type="project" value="InterPro"/>
</dbReference>
<comment type="subcellular location">
    <subcellularLocation>
        <location evidence="1">Cell membrane</location>
        <topology evidence="1">Multi-pass membrane protein</topology>
    </subcellularLocation>
</comment>
<proteinExistence type="predicted"/>
<organism evidence="9 10">
    <name type="scientific">Brevibacillus panacihumi</name>
    <dbReference type="NCBI Taxonomy" id="497735"/>
    <lineage>
        <taxon>Bacteria</taxon>
        <taxon>Bacillati</taxon>
        <taxon>Bacillota</taxon>
        <taxon>Bacilli</taxon>
        <taxon>Bacillales</taxon>
        <taxon>Paenibacillaceae</taxon>
        <taxon>Brevibacillus</taxon>
    </lineage>
</organism>
<sequence length="332" mass="36114">MSMEKRVLLGSRAFSWKAFFLQWEWMLVLIFLLVHALNAYLSPYYLNADSLRDATMTFLDKAFIVLPMVLIIILGDIDISVASIVALSSVVMADLYTRGVPMELAVFICLGVGALCGYINGLLITKFKELSAVIVTLGTMILYRGIAYIILEDQAAGKFPEWFSYLGWGYVGPVPFIFLVFVIFAAAFILLLHKTTFGRRVYAMGNNLTASQFSGIKVDRIKIIVFTLAGLMAAVTALFLTSRMGSTRPNIATGYELDVIAMVVLGGISTAGGKGRMIGAILAVFLIGYLRYGLGLVNVPAQMLLIIIGLLLIAAVTIPNLKGRLGKGKRAG</sequence>
<dbReference type="CDD" id="cd06579">
    <property type="entry name" value="TM_PBP1_transp_AraH_like"/>
    <property type="match status" value="1"/>
</dbReference>
<evidence type="ECO:0000313" key="9">
    <source>
        <dbReference type="EMBL" id="RNB69849.1"/>
    </source>
</evidence>
<evidence type="ECO:0000256" key="4">
    <source>
        <dbReference type="ARBA" id="ARBA00022519"/>
    </source>
</evidence>
<evidence type="ECO:0000256" key="6">
    <source>
        <dbReference type="ARBA" id="ARBA00022989"/>
    </source>
</evidence>
<dbReference type="PANTHER" id="PTHR32196">
    <property type="entry name" value="ABC TRANSPORTER PERMEASE PROTEIN YPHD-RELATED-RELATED"/>
    <property type="match status" value="1"/>
</dbReference>
<evidence type="ECO:0000256" key="1">
    <source>
        <dbReference type="ARBA" id="ARBA00004651"/>
    </source>
</evidence>